<evidence type="ECO:0000256" key="4">
    <source>
        <dbReference type="ARBA" id="ARBA00022989"/>
    </source>
</evidence>
<sequence>MLHLKCKFKIKKHWKLFAPMANNSGSTATAAIDPDTVSPETGKPWSKSLVWRFLIAFIIYGVLNNAAFTLNGAVLLPQHIKDVGIGNPTAAYGIITSVTSLVSLFVGYIWGTLSDKTRSRFGKRTPWIFVGSFVAGIGLYSLGIFESTTSLTLAYIFNTLGQNAIQTPMYAFLADRAPKNVRGTLSAGFGATSVGAPVGQFISSYFLGQSYQNVGFIVGGILIAASGLIVLIITPREKSSKDMVVPKEESVLGVFATLLPPKMTGAHDFYKACAGRFLVMTSYTMIFQYLLYILENHIGLSTLAAARAMNKLSIFTLVVSLIGLAFSGPISDRLKARKIPVAFGGLFMIIGTISLLLFKSVNGVIGYVVLAGLGYGIYLAVDMALNIDVIPEEAKLNKTTGKYVGFGNLTNTAGQMIAPAATSMIVTATGSYSLVFTGSIITTIVGTLFILWIKHVK</sequence>
<comment type="caution">
    <text evidence="9">The sequence shown here is derived from an EMBL/GenBank/DDBJ whole genome shotgun (WGS) entry which is preliminary data.</text>
</comment>
<dbReference type="SUPFAM" id="SSF103473">
    <property type="entry name" value="MFS general substrate transporter"/>
    <property type="match status" value="1"/>
</dbReference>
<feature type="transmembrane region" description="Helical" evidence="6">
    <location>
        <begin position="432"/>
        <end position="453"/>
    </location>
</feature>
<keyword evidence="2" id="KW-0813">Transport</keyword>
<evidence type="ECO:0000313" key="9">
    <source>
        <dbReference type="EMBL" id="EHL99000.1"/>
    </source>
</evidence>
<evidence type="ECO:0000259" key="8">
    <source>
        <dbReference type="PROSITE" id="PS50850"/>
    </source>
</evidence>
<dbReference type="STRING" id="797515.HMPREF9103_01224"/>
<name>G9ZNC1_9LACO</name>
<keyword evidence="5 6" id="KW-0472">Membrane</keyword>
<dbReference type="HOGENOM" id="CLU_040011_0_0_9"/>
<feature type="domain" description="Major facilitator superfamily (MFS) profile" evidence="8">
    <location>
        <begin position="53"/>
        <end position="457"/>
    </location>
</feature>
<feature type="transmembrane region" description="Helical" evidence="6">
    <location>
        <begin position="312"/>
        <end position="330"/>
    </location>
</feature>
<comment type="subcellular location">
    <subcellularLocation>
        <location evidence="1">Cell membrane</location>
        <topology evidence="1">Multi-pass membrane protein</topology>
    </subcellularLocation>
</comment>
<feature type="transmembrane region" description="Helical" evidence="6">
    <location>
        <begin position="49"/>
        <end position="70"/>
    </location>
</feature>
<protein>
    <submittedName>
        <fullName evidence="9">Transporter, major facilitator family protein</fullName>
    </submittedName>
</protein>
<feature type="transmembrane region" description="Helical" evidence="6">
    <location>
        <begin position="364"/>
        <end position="385"/>
    </location>
</feature>
<feature type="transmembrane region" description="Helical" evidence="6">
    <location>
        <begin position="185"/>
        <end position="208"/>
    </location>
</feature>
<feature type="transmembrane region" description="Helical" evidence="6">
    <location>
        <begin position="339"/>
        <end position="358"/>
    </location>
</feature>
<evidence type="ECO:0000256" key="6">
    <source>
        <dbReference type="SAM" id="Phobius"/>
    </source>
</evidence>
<proteinExistence type="predicted"/>
<feature type="transmembrane region" description="Helical" evidence="6">
    <location>
        <begin position="214"/>
        <end position="233"/>
    </location>
</feature>
<gene>
    <name evidence="9" type="ORF">HMPREF9103_01224</name>
</gene>
<feature type="transmembrane region" description="Helical" evidence="6">
    <location>
        <begin position="125"/>
        <end position="145"/>
    </location>
</feature>
<organism evidence="9 10">
    <name type="scientific">Lentilactobacillus parafarraginis F0439</name>
    <dbReference type="NCBI Taxonomy" id="797515"/>
    <lineage>
        <taxon>Bacteria</taxon>
        <taxon>Bacillati</taxon>
        <taxon>Bacillota</taxon>
        <taxon>Bacilli</taxon>
        <taxon>Lactobacillales</taxon>
        <taxon>Lactobacillaceae</taxon>
        <taxon>Lentilactobacillus</taxon>
    </lineage>
</organism>
<dbReference type="PATRIC" id="fig|797515.3.peg.1140"/>
<keyword evidence="10" id="KW-1185">Reference proteome</keyword>
<feature type="transmembrane region" description="Helical" evidence="6">
    <location>
        <begin position="406"/>
        <end position="426"/>
    </location>
</feature>
<feature type="transmembrane region" description="Helical" evidence="6">
    <location>
        <begin position="273"/>
        <end position="292"/>
    </location>
</feature>
<dbReference type="Pfam" id="PF07690">
    <property type="entry name" value="MFS_1"/>
    <property type="match status" value="1"/>
</dbReference>
<evidence type="ECO:0000256" key="3">
    <source>
        <dbReference type="ARBA" id="ARBA00022692"/>
    </source>
</evidence>
<evidence type="ECO:0000256" key="7">
    <source>
        <dbReference type="SAM" id="SignalP"/>
    </source>
</evidence>
<accession>G9ZNC1</accession>
<keyword evidence="4 6" id="KW-1133">Transmembrane helix</keyword>
<dbReference type="InterPro" id="IPR011701">
    <property type="entry name" value="MFS"/>
</dbReference>
<dbReference type="eggNOG" id="COG2211">
    <property type="taxonomic scope" value="Bacteria"/>
</dbReference>
<dbReference type="GO" id="GO:0005886">
    <property type="term" value="C:plasma membrane"/>
    <property type="evidence" value="ECO:0007669"/>
    <property type="project" value="UniProtKB-SubCell"/>
</dbReference>
<keyword evidence="3 6" id="KW-0812">Transmembrane</keyword>
<dbReference type="AlphaFoldDB" id="G9ZNC1"/>
<dbReference type="InterPro" id="IPR020846">
    <property type="entry name" value="MFS_dom"/>
</dbReference>
<evidence type="ECO:0000256" key="2">
    <source>
        <dbReference type="ARBA" id="ARBA00022448"/>
    </source>
</evidence>
<evidence type="ECO:0000256" key="1">
    <source>
        <dbReference type="ARBA" id="ARBA00004651"/>
    </source>
</evidence>
<feature type="transmembrane region" description="Helical" evidence="6">
    <location>
        <begin position="151"/>
        <end position="173"/>
    </location>
</feature>
<dbReference type="InterPro" id="IPR036259">
    <property type="entry name" value="MFS_trans_sf"/>
</dbReference>
<evidence type="ECO:0000313" key="10">
    <source>
        <dbReference type="Proteomes" id="UP000004625"/>
    </source>
</evidence>
<dbReference type="EMBL" id="AGEY01000052">
    <property type="protein sequence ID" value="EHL99000.1"/>
    <property type="molecule type" value="Genomic_DNA"/>
</dbReference>
<dbReference type="PROSITE" id="PS50850">
    <property type="entry name" value="MFS"/>
    <property type="match status" value="1"/>
</dbReference>
<reference evidence="9 10" key="1">
    <citation type="submission" date="2011-09" db="EMBL/GenBank/DDBJ databases">
        <authorList>
            <person name="Weinstock G."/>
            <person name="Sodergren E."/>
            <person name="Clifton S."/>
            <person name="Fulton L."/>
            <person name="Fulton B."/>
            <person name="Courtney L."/>
            <person name="Fronick C."/>
            <person name="Harrison M."/>
            <person name="Strong C."/>
            <person name="Farmer C."/>
            <person name="Delahaunty K."/>
            <person name="Markovic C."/>
            <person name="Hall O."/>
            <person name="Minx P."/>
            <person name="Tomlinson C."/>
            <person name="Mitreva M."/>
            <person name="Hou S."/>
            <person name="Chen J."/>
            <person name="Wollam A."/>
            <person name="Pepin K.H."/>
            <person name="Johnson M."/>
            <person name="Bhonagiri V."/>
            <person name="Zhang X."/>
            <person name="Suruliraj S."/>
            <person name="Warren W."/>
            <person name="Chinwalla A."/>
            <person name="Mardis E.R."/>
            <person name="Wilson R.K."/>
        </authorList>
    </citation>
    <scope>NUCLEOTIDE SEQUENCE [LARGE SCALE GENOMIC DNA]</scope>
    <source>
        <strain evidence="9 10">F0439</strain>
    </source>
</reference>
<evidence type="ECO:0000256" key="5">
    <source>
        <dbReference type="ARBA" id="ARBA00023136"/>
    </source>
</evidence>
<feature type="chain" id="PRO_5003530121" evidence="7">
    <location>
        <begin position="31"/>
        <end position="457"/>
    </location>
</feature>
<feature type="signal peptide" evidence="7">
    <location>
        <begin position="1"/>
        <end position="30"/>
    </location>
</feature>
<dbReference type="GO" id="GO:0022857">
    <property type="term" value="F:transmembrane transporter activity"/>
    <property type="evidence" value="ECO:0007669"/>
    <property type="project" value="InterPro"/>
</dbReference>
<dbReference type="Gene3D" id="1.20.1250.20">
    <property type="entry name" value="MFS general substrate transporter like domains"/>
    <property type="match status" value="2"/>
</dbReference>
<dbReference type="Proteomes" id="UP000004625">
    <property type="component" value="Unassembled WGS sequence"/>
</dbReference>
<dbReference type="PANTHER" id="PTHR23528:SF1">
    <property type="entry name" value="MAJOR FACILITATOR SUPERFAMILY (MFS) PROFILE DOMAIN-CONTAINING PROTEIN"/>
    <property type="match status" value="1"/>
</dbReference>
<dbReference type="PANTHER" id="PTHR23528">
    <property type="match status" value="1"/>
</dbReference>
<feature type="transmembrane region" description="Helical" evidence="6">
    <location>
        <begin position="90"/>
        <end position="113"/>
    </location>
</feature>
<keyword evidence="7" id="KW-0732">Signal</keyword>